<feature type="non-terminal residue" evidence="3">
    <location>
        <position position="750"/>
    </location>
</feature>
<dbReference type="InterPro" id="IPR011009">
    <property type="entry name" value="Kinase-like_dom_sf"/>
</dbReference>
<dbReference type="EMBL" id="BSDZ01000079">
    <property type="protein sequence ID" value="GLI68025.1"/>
    <property type="molecule type" value="Genomic_DNA"/>
</dbReference>
<feature type="region of interest" description="Disordered" evidence="1">
    <location>
        <begin position="443"/>
        <end position="467"/>
    </location>
</feature>
<feature type="region of interest" description="Disordered" evidence="1">
    <location>
        <begin position="302"/>
        <end position="330"/>
    </location>
</feature>
<dbReference type="Gene3D" id="1.10.510.10">
    <property type="entry name" value="Transferase(Phosphotransferase) domain 1"/>
    <property type="match status" value="2"/>
</dbReference>
<dbReference type="SUPFAM" id="SSF56112">
    <property type="entry name" value="Protein kinase-like (PK-like)"/>
    <property type="match status" value="1"/>
</dbReference>
<feature type="compositionally biased region" description="Polar residues" evidence="1">
    <location>
        <begin position="715"/>
        <end position="725"/>
    </location>
</feature>
<feature type="domain" description="Protein kinase" evidence="2">
    <location>
        <begin position="23"/>
        <end position="690"/>
    </location>
</feature>
<dbReference type="InterPro" id="IPR051681">
    <property type="entry name" value="Ser/Thr_Kinases-Pseudokinases"/>
</dbReference>
<feature type="compositionally biased region" description="Low complexity" evidence="1">
    <location>
        <begin position="386"/>
        <end position="396"/>
    </location>
</feature>
<organism evidence="3 4">
    <name type="scientific">Volvox africanus</name>
    <dbReference type="NCBI Taxonomy" id="51714"/>
    <lineage>
        <taxon>Eukaryota</taxon>
        <taxon>Viridiplantae</taxon>
        <taxon>Chlorophyta</taxon>
        <taxon>core chlorophytes</taxon>
        <taxon>Chlorophyceae</taxon>
        <taxon>CS clade</taxon>
        <taxon>Chlamydomonadales</taxon>
        <taxon>Volvocaceae</taxon>
        <taxon>Volvox</taxon>
    </lineage>
</organism>
<protein>
    <recommendedName>
        <fullName evidence="2">Protein kinase domain-containing protein</fullName>
    </recommendedName>
</protein>
<dbReference type="Pfam" id="PF07714">
    <property type="entry name" value="PK_Tyr_Ser-Thr"/>
    <property type="match status" value="2"/>
</dbReference>
<reference evidence="3 4" key="1">
    <citation type="journal article" date="2023" name="IScience">
        <title>Expanded male sex-determining region conserved during the evolution of homothallism in the green alga Volvox.</title>
        <authorList>
            <person name="Yamamoto K."/>
            <person name="Matsuzaki R."/>
            <person name="Mahakham W."/>
            <person name="Heman W."/>
            <person name="Sekimoto H."/>
            <person name="Kawachi M."/>
            <person name="Minakuchi Y."/>
            <person name="Toyoda A."/>
            <person name="Nozaki H."/>
        </authorList>
    </citation>
    <scope>NUCLEOTIDE SEQUENCE [LARGE SCALE GENOMIC DNA]</scope>
    <source>
        <strain evidence="3 4">NIES-4468</strain>
    </source>
</reference>
<dbReference type="PANTHER" id="PTHR44329">
    <property type="entry name" value="SERINE/THREONINE-PROTEIN KINASE TNNI3K-RELATED"/>
    <property type="match status" value="1"/>
</dbReference>
<evidence type="ECO:0000313" key="3">
    <source>
        <dbReference type="EMBL" id="GLI68025.1"/>
    </source>
</evidence>
<feature type="region of interest" description="Disordered" evidence="1">
    <location>
        <begin position="376"/>
        <end position="428"/>
    </location>
</feature>
<evidence type="ECO:0000256" key="1">
    <source>
        <dbReference type="SAM" id="MobiDB-lite"/>
    </source>
</evidence>
<dbReference type="InterPro" id="IPR008271">
    <property type="entry name" value="Ser/Thr_kinase_AS"/>
</dbReference>
<feature type="compositionally biased region" description="Gly residues" evidence="1">
    <location>
        <begin position="449"/>
        <end position="459"/>
    </location>
</feature>
<dbReference type="PANTHER" id="PTHR44329:SF289">
    <property type="entry name" value="SERINE_THREONINE-PROTEIN KINASE VIK"/>
    <property type="match status" value="1"/>
</dbReference>
<evidence type="ECO:0000259" key="2">
    <source>
        <dbReference type="PROSITE" id="PS50011"/>
    </source>
</evidence>
<dbReference type="SMART" id="SM00220">
    <property type="entry name" value="S_TKc"/>
    <property type="match status" value="1"/>
</dbReference>
<gene>
    <name evidence="3" type="ORF">VaNZ11_012343</name>
</gene>
<evidence type="ECO:0000313" key="4">
    <source>
        <dbReference type="Proteomes" id="UP001165090"/>
    </source>
</evidence>
<dbReference type="Gene3D" id="3.30.200.20">
    <property type="entry name" value="Phosphorylase Kinase, domain 1"/>
    <property type="match status" value="1"/>
</dbReference>
<feature type="compositionally biased region" description="Polar residues" evidence="1">
    <location>
        <begin position="403"/>
        <end position="412"/>
    </location>
</feature>
<dbReference type="InterPro" id="IPR000719">
    <property type="entry name" value="Prot_kinase_dom"/>
</dbReference>
<dbReference type="Proteomes" id="UP001165090">
    <property type="component" value="Unassembled WGS sequence"/>
</dbReference>
<keyword evidence="4" id="KW-1185">Reference proteome</keyword>
<dbReference type="PROSITE" id="PS00108">
    <property type="entry name" value="PROTEIN_KINASE_ST"/>
    <property type="match status" value="1"/>
</dbReference>
<comment type="caution">
    <text evidence="3">The sequence shown here is derived from an EMBL/GenBank/DDBJ whole genome shotgun (WGS) entry which is preliminary data.</text>
</comment>
<name>A0ABQ5SDN8_9CHLO</name>
<sequence>MELDLRKTFVDLEHDSTIAPDRLTDYQYVSKGGFALVFVANFRRHDETVQPVAVKVLKPENHFHPTNYSKFLQEVAFQTALPHPFIVRSLGFCSVPVSQLIAAAPPGILTPGGGADSKAAVSVQDWFAQRRLEKCWALVMELMPDGNMFDQVLAAARGPANRQVGGIQSKPPVKVAAAAAFGGFFSRPGRGTSAQSSSNSVGNYSDAQAILWLIDVADAMTFLHGRQPLLIHRDLKLENILLRKEADGLLRAKLSDFGLTVAVDAAGRKVPPPQVLRAPGQSLKDVCASAPCVKITRMDATTNQPRRPGHVTAGVPSPQGLAGEEPNLNGSPASGAMCAAAVAPGSQLQNPWDQQEWPRQIRAGRKVLSHSQLPVHATAPNGAGQGPLARAGAAGPQPAPGTLFSNRGQSFSPGKGQLGGGPDSIRPWSAVQPQLQLPVHLSGQAVPGVGAGPGPGPGAGTATNAARPPQEAMMLQRKHISISWTGMQRPMTKGDGSECPGGLPTRVGPHGLHPVASHGALLSQHQKKALARPSPFARLRAGSFRRSETGHMQVKMDQVNRLLQLGMGHKDYLPDMYQMTFQLTTQCGSVCYMAPEVARQQPYNQKSDVFSFGCIIFEVLTRQLLSDGIPEGNVDAAIEYLSRVSWSGWRPDLPAYLPKDLRLLISLCWHREPRLRPSFPTIATRLRELLLDLAMPAPQTKSSLVAAPPREPKETNQQQLQSTRQKMSELQLKLQQQQLDKAQQQKALQL</sequence>
<proteinExistence type="predicted"/>
<accession>A0ABQ5SDN8</accession>
<feature type="region of interest" description="Disordered" evidence="1">
    <location>
        <begin position="701"/>
        <end position="732"/>
    </location>
</feature>
<dbReference type="PROSITE" id="PS50011">
    <property type="entry name" value="PROTEIN_KINASE_DOM"/>
    <property type="match status" value="1"/>
</dbReference>
<dbReference type="InterPro" id="IPR001245">
    <property type="entry name" value="Ser-Thr/Tyr_kinase_cat_dom"/>
</dbReference>